<name>A0AAD9ZTI1_9ROSI</name>
<sequence length="86" mass="9754">MMQRMSWSRDSIVVRGFELLFFDGDQLPDGVGPIGASQSRNFIEVDTCICGLNEWGRSHFEGFLLEGVHGHIDLDDVDLPATKEWR</sequence>
<protein>
    <submittedName>
        <fullName evidence="1">Uncharacterized protein</fullName>
    </submittedName>
</protein>
<accession>A0AAD9ZTI1</accession>
<dbReference type="EMBL" id="JANJYJ010000009">
    <property type="protein sequence ID" value="KAK3190264.1"/>
    <property type="molecule type" value="Genomic_DNA"/>
</dbReference>
<comment type="caution">
    <text evidence="1">The sequence shown here is derived from an EMBL/GenBank/DDBJ whole genome shotgun (WGS) entry which is preliminary data.</text>
</comment>
<reference evidence="1" key="1">
    <citation type="journal article" date="2023" name="Plant J.">
        <title>Genome sequences and population genomics provide insights into the demographic history, inbreeding, and mutation load of two 'living fossil' tree species of Dipteronia.</title>
        <authorList>
            <person name="Feng Y."/>
            <person name="Comes H.P."/>
            <person name="Chen J."/>
            <person name="Zhu S."/>
            <person name="Lu R."/>
            <person name="Zhang X."/>
            <person name="Li P."/>
            <person name="Qiu J."/>
            <person name="Olsen K.M."/>
            <person name="Qiu Y."/>
        </authorList>
    </citation>
    <scope>NUCLEOTIDE SEQUENCE</scope>
    <source>
        <strain evidence="1">NBL</strain>
    </source>
</reference>
<dbReference type="Proteomes" id="UP001281410">
    <property type="component" value="Unassembled WGS sequence"/>
</dbReference>
<gene>
    <name evidence="1" type="ORF">Dsin_029825</name>
</gene>
<evidence type="ECO:0000313" key="2">
    <source>
        <dbReference type="Proteomes" id="UP001281410"/>
    </source>
</evidence>
<dbReference type="AlphaFoldDB" id="A0AAD9ZTI1"/>
<proteinExistence type="predicted"/>
<keyword evidence="2" id="KW-1185">Reference proteome</keyword>
<organism evidence="1 2">
    <name type="scientific">Dipteronia sinensis</name>
    <dbReference type="NCBI Taxonomy" id="43782"/>
    <lineage>
        <taxon>Eukaryota</taxon>
        <taxon>Viridiplantae</taxon>
        <taxon>Streptophyta</taxon>
        <taxon>Embryophyta</taxon>
        <taxon>Tracheophyta</taxon>
        <taxon>Spermatophyta</taxon>
        <taxon>Magnoliopsida</taxon>
        <taxon>eudicotyledons</taxon>
        <taxon>Gunneridae</taxon>
        <taxon>Pentapetalae</taxon>
        <taxon>rosids</taxon>
        <taxon>malvids</taxon>
        <taxon>Sapindales</taxon>
        <taxon>Sapindaceae</taxon>
        <taxon>Hippocastanoideae</taxon>
        <taxon>Acereae</taxon>
        <taxon>Dipteronia</taxon>
    </lineage>
</organism>
<evidence type="ECO:0000313" key="1">
    <source>
        <dbReference type="EMBL" id="KAK3190264.1"/>
    </source>
</evidence>